<gene>
    <name evidence="1" type="ORF">GALL_441890</name>
</gene>
<organism evidence="1">
    <name type="scientific">mine drainage metagenome</name>
    <dbReference type="NCBI Taxonomy" id="410659"/>
    <lineage>
        <taxon>unclassified sequences</taxon>
        <taxon>metagenomes</taxon>
        <taxon>ecological metagenomes</taxon>
    </lineage>
</organism>
<protein>
    <submittedName>
        <fullName evidence="1">Uncharacterized protein</fullName>
    </submittedName>
</protein>
<sequence length="181" mass="19625">MGTGLALDGDSDRVLAIQGRPGLEGFDTVLDFGHITKPHRVAAPVADNQAGKIGGITQLLIGPQGHGLHRAVPGAHRRIDIGRAQGSGQFIESDVACGQRLRLHFNPHRIALGAKDQHLGNTVDGGQGRRYQMLGVVLQVGQRQRWRGQGNQQHRRIGRVDLAVRGRLGHVLRQTALHTQQ</sequence>
<evidence type="ECO:0000313" key="1">
    <source>
        <dbReference type="EMBL" id="OIQ74166.1"/>
    </source>
</evidence>
<proteinExistence type="predicted"/>
<dbReference type="EMBL" id="MLJW01002602">
    <property type="protein sequence ID" value="OIQ74166.1"/>
    <property type="molecule type" value="Genomic_DNA"/>
</dbReference>
<name>A0A1J5PRE2_9ZZZZ</name>
<reference evidence="1" key="1">
    <citation type="submission" date="2016-10" db="EMBL/GenBank/DDBJ databases">
        <title>Sequence of Gallionella enrichment culture.</title>
        <authorList>
            <person name="Poehlein A."/>
            <person name="Muehling M."/>
            <person name="Daniel R."/>
        </authorList>
    </citation>
    <scope>NUCLEOTIDE SEQUENCE</scope>
</reference>
<accession>A0A1J5PRE2</accession>
<dbReference type="AlphaFoldDB" id="A0A1J5PRE2"/>
<comment type="caution">
    <text evidence="1">The sequence shown here is derived from an EMBL/GenBank/DDBJ whole genome shotgun (WGS) entry which is preliminary data.</text>
</comment>